<name>A0A840I2H5_9PROT</name>
<dbReference type="Proteomes" id="UP000563524">
    <property type="component" value="Unassembled WGS sequence"/>
</dbReference>
<comment type="caution">
    <text evidence="1">The sequence shown here is derived from an EMBL/GenBank/DDBJ whole genome shotgun (WGS) entry which is preliminary data.</text>
</comment>
<accession>A0A840I2H5</accession>
<reference evidence="1 2" key="1">
    <citation type="submission" date="2020-08" db="EMBL/GenBank/DDBJ databases">
        <title>Genomic Encyclopedia of Type Strains, Phase IV (KMG-IV): sequencing the most valuable type-strain genomes for metagenomic binning, comparative biology and taxonomic classification.</title>
        <authorList>
            <person name="Goeker M."/>
        </authorList>
    </citation>
    <scope>NUCLEOTIDE SEQUENCE [LARGE SCALE GENOMIC DNA]</scope>
    <source>
        <strain evidence="1 2">DSM 102850</strain>
    </source>
</reference>
<sequence>MATVQSMSIDESTVRSIIVQLRAYHAKEAGTDQNDGSNDTDDIHDDLEMHEGTVDVADLQGLYADLNRDQRYDLAALALLGMEEAGTLDEGRQMAGDEGQPGMREFLEMPLSPQYLAEGLDLAGYSATDDSDRIADDDEHATP</sequence>
<keyword evidence="2" id="KW-1185">Reference proteome</keyword>
<dbReference type="EMBL" id="JACHOB010000003">
    <property type="protein sequence ID" value="MBB4659206.1"/>
    <property type="molecule type" value="Genomic_DNA"/>
</dbReference>
<evidence type="ECO:0000313" key="1">
    <source>
        <dbReference type="EMBL" id="MBB4659206.1"/>
    </source>
</evidence>
<dbReference type="RefSeq" id="WP_183817574.1">
    <property type="nucleotide sequence ID" value="NZ_JACHOB010000003.1"/>
</dbReference>
<evidence type="ECO:0000313" key="2">
    <source>
        <dbReference type="Proteomes" id="UP000563524"/>
    </source>
</evidence>
<gene>
    <name evidence="1" type="ORF">GGQ59_001731</name>
</gene>
<proteinExistence type="predicted"/>
<organism evidence="1 2">
    <name type="scientific">Parvularcula dongshanensis</name>
    <dbReference type="NCBI Taxonomy" id="1173995"/>
    <lineage>
        <taxon>Bacteria</taxon>
        <taxon>Pseudomonadati</taxon>
        <taxon>Pseudomonadota</taxon>
        <taxon>Alphaproteobacteria</taxon>
        <taxon>Parvularculales</taxon>
        <taxon>Parvularculaceae</taxon>
        <taxon>Parvularcula</taxon>
    </lineage>
</organism>
<evidence type="ECO:0008006" key="3">
    <source>
        <dbReference type="Google" id="ProtNLM"/>
    </source>
</evidence>
<dbReference type="AlphaFoldDB" id="A0A840I2H5"/>
<protein>
    <recommendedName>
        <fullName evidence="3">DUF3775 domain-containing protein</fullName>
    </recommendedName>
</protein>